<dbReference type="PRINTS" id="PR00038">
    <property type="entry name" value="HTHLUXR"/>
</dbReference>
<evidence type="ECO:0000313" key="8">
    <source>
        <dbReference type="EMBL" id="MBM7471643.1"/>
    </source>
</evidence>
<sequence length="226" mass="24673">MIAPIIRVGLADDQPLFRAGIAMVINSQPDLRVMWEASDGSEAIALIEREPVDIVLMDLEMPRMGGIEAIHEASSAFDRARAHPAHPPLPRFIVLTTFDLDDKTFEAIDAGASGFLLKSTEPEFLLAAIRTVHSGNAVLAPSATANLVRRFASPRHVDRDEALTLLTPREKDLFDLVAAGLSNSEIASSLHLSEATVKTHVSRILGKLELRDRVQLVIFAYHNGLV</sequence>
<evidence type="ECO:0000256" key="5">
    <source>
        <dbReference type="PROSITE-ProRule" id="PRU00169"/>
    </source>
</evidence>
<dbReference type="Pfam" id="PF00072">
    <property type="entry name" value="Response_reg"/>
    <property type="match status" value="1"/>
</dbReference>
<dbReference type="SMART" id="SM00421">
    <property type="entry name" value="HTH_LUXR"/>
    <property type="match status" value="1"/>
</dbReference>
<keyword evidence="3 8" id="KW-0238">DNA-binding</keyword>
<protein>
    <submittedName>
        <fullName evidence="8">DNA-binding NarL/FixJ family response regulator</fullName>
    </submittedName>
</protein>
<accession>A0ABS2L3K0</accession>
<dbReference type="Gene3D" id="3.40.50.2300">
    <property type="match status" value="1"/>
</dbReference>
<dbReference type="SUPFAM" id="SSF46894">
    <property type="entry name" value="C-terminal effector domain of the bipartite response regulators"/>
    <property type="match status" value="1"/>
</dbReference>
<keyword evidence="9" id="KW-1185">Reference proteome</keyword>
<keyword evidence="4" id="KW-0804">Transcription</keyword>
<dbReference type="PROSITE" id="PS50110">
    <property type="entry name" value="RESPONSE_REGULATORY"/>
    <property type="match status" value="1"/>
</dbReference>
<proteinExistence type="predicted"/>
<gene>
    <name evidence="8" type="ORF">JOE66_001277</name>
</gene>
<dbReference type="EMBL" id="JAFBBU010000001">
    <property type="protein sequence ID" value="MBM7471643.1"/>
    <property type="molecule type" value="Genomic_DNA"/>
</dbReference>
<evidence type="ECO:0000313" key="9">
    <source>
        <dbReference type="Proteomes" id="UP000776164"/>
    </source>
</evidence>
<dbReference type="RefSeq" id="WP_205107784.1">
    <property type="nucleotide sequence ID" value="NZ_BAAAHT010000013.1"/>
</dbReference>
<evidence type="ECO:0000259" key="7">
    <source>
        <dbReference type="PROSITE" id="PS50110"/>
    </source>
</evidence>
<feature type="domain" description="Response regulatory" evidence="7">
    <location>
        <begin position="7"/>
        <end position="133"/>
    </location>
</feature>
<dbReference type="Proteomes" id="UP000776164">
    <property type="component" value="Unassembled WGS sequence"/>
</dbReference>
<dbReference type="InterPro" id="IPR000792">
    <property type="entry name" value="Tscrpt_reg_LuxR_C"/>
</dbReference>
<evidence type="ECO:0000256" key="2">
    <source>
        <dbReference type="ARBA" id="ARBA00023015"/>
    </source>
</evidence>
<dbReference type="CDD" id="cd17535">
    <property type="entry name" value="REC_NarL-like"/>
    <property type="match status" value="1"/>
</dbReference>
<dbReference type="InterPro" id="IPR016032">
    <property type="entry name" value="Sig_transdc_resp-reg_C-effctor"/>
</dbReference>
<feature type="modified residue" description="4-aspartylphosphate" evidence="5">
    <location>
        <position position="58"/>
    </location>
</feature>
<dbReference type="PANTHER" id="PTHR43214:SF24">
    <property type="entry name" value="TRANSCRIPTIONAL REGULATORY PROTEIN NARL-RELATED"/>
    <property type="match status" value="1"/>
</dbReference>
<dbReference type="PROSITE" id="PS50043">
    <property type="entry name" value="HTH_LUXR_2"/>
    <property type="match status" value="1"/>
</dbReference>
<dbReference type="InterPro" id="IPR039420">
    <property type="entry name" value="WalR-like"/>
</dbReference>
<dbReference type="Pfam" id="PF00196">
    <property type="entry name" value="GerE"/>
    <property type="match status" value="1"/>
</dbReference>
<evidence type="ECO:0000256" key="4">
    <source>
        <dbReference type="ARBA" id="ARBA00023163"/>
    </source>
</evidence>
<reference evidence="8 9" key="1">
    <citation type="submission" date="2021-01" db="EMBL/GenBank/DDBJ databases">
        <title>Sequencing the genomes of 1000 actinobacteria strains.</title>
        <authorList>
            <person name="Klenk H.-P."/>
        </authorList>
    </citation>
    <scope>NUCLEOTIDE SEQUENCE [LARGE SCALE GENOMIC DNA]</scope>
    <source>
        <strain evidence="8 9">DSM 13057</strain>
    </source>
</reference>
<dbReference type="CDD" id="cd06170">
    <property type="entry name" value="LuxR_C_like"/>
    <property type="match status" value="1"/>
</dbReference>
<evidence type="ECO:0000259" key="6">
    <source>
        <dbReference type="PROSITE" id="PS50043"/>
    </source>
</evidence>
<dbReference type="SUPFAM" id="SSF52172">
    <property type="entry name" value="CheY-like"/>
    <property type="match status" value="1"/>
</dbReference>
<keyword evidence="1 5" id="KW-0597">Phosphoprotein</keyword>
<evidence type="ECO:0000256" key="1">
    <source>
        <dbReference type="ARBA" id="ARBA00022553"/>
    </source>
</evidence>
<dbReference type="InterPro" id="IPR058245">
    <property type="entry name" value="NreC/VraR/RcsB-like_REC"/>
</dbReference>
<evidence type="ECO:0000256" key="3">
    <source>
        <dbReference type="ARBA" id="ARBA00023125"/>
    </source>
</evidence>
<dbReference type="PROSITE" id="PS00622">
    <property type="entry name" value="HTH_LUXR_1"/>
    <property type="match status" value="1"/>
</dbReference>
<dbReference type="InterPro" id="IPR011006">
    <property type="entry name" value="CheY-like_superfamily"/>
</dbReference>
<dbReference type="GO" id="GO:0003677">
    <property type="term" value="F:DNA binding"/>
    <property type="evidence" value="ECO:0007669"/>
    <property type="project" value="UniProtKB-KW"/>
</dbReference>
<name>A0ABS2L3K0_9MICO</name>
<comment type="caution">
    <text evidence="8">The sequence shown here is derived from an EMBL/GenBank/DDBJ whole genome shotgun (WGS) entry which is preliminary data.</text>
</comment>
<organism evidence="8 9">
    <name type="scientific">Subtercola frigoramans</name>
    <dbReference type="NCBI Taxonomy" id="120298"/>
    <lineage>
        <taxon>Bacteria</taxon>
        <taxon>Bacillati</taxon>
        <taxon>Actinomycetota</taxon>
        <taxon>Actinomycetes</taxon>
        <taxon>Micrococcales</taxon>
        <taxon>Microbacteriaceae</taxon>
        <taxon>Subtercola</taxon>
    </lineage>
</organism>
<dbReference type="InterPro" id="IPR001789">
    <property type="entry name" value="Sig_transdc_resp-reg_receiver"/>
</dbReference>
<dbReference type="PANTHER" id="PTHR43214">
    <property type="entry name" value="TWO-COMPONENT RESPONSE REGULATOR"/>
    <property type="match status" value="1"/>
</dbReference>
<dbReference type="SMART" id="SM00448">
    <property type="entry name" value="REC"/>
    <property type="match status" value="1"/>
</dbReference>
<feature type="domain" description="HTH luxR-type" evidence="6">
    <location>
        <begin position="159"/>
        <end position="224"/>
    </location>
</feature>
<keyword evidence="2" id="KW-0805">Transcription regulation</keyword>